<feature type="region of interest" description="Disordered" evidence="1">
    <location>
        <begin position="1"/>
        <end position="22"/>
    </location>
</feature>
<evidence type="ECO:0000256" key="1">
    <source>
        <dbReference type="SAM" id="MobiDB-lite"/>
    </source>
</evidence>
<keyword evidence="3" id="KW-1185">Reference proteome</keyword>
<organism evidence="2 3">
    <name type="scientific">Blastomyces percursus</name>
    <dbReference type="NCBI Taxonomy" id="1658174"/>
    <lineage>
        <taxon>Eukaryota</taxon>
        <taxon>Fungi</taxon>
        <taxon>Dikarya</taxon>
        <taxon>Ascomycota</taxon>
        <taxon>Pezizomycotina</taxon>
        <taxon>Eurotiomycetes</taxon>
        <taxon>Eurotiomycetidae</taxon>
        <taxon>Onygenales</taxon>
        <taxon>Ajellomycetaceae</taxon>
        <taxon>Blastomyces</taxon>
    </lineage>
</organism>
<proteinExistence type="predicted"/>
<reference evidence="2 3" key="1">
    <citation type="submission" date="2015-08" db="EMBL/GenBank/DDBJ databases">
        <title>Emmonsia species relationships and genome sequence.</title>
        <authorList>
            <person name="Cuomo C.A."/>
            <person name="Schwartz I.S."/>
            <person name="Kenyon C."/>
            <person name="De Hoog G.S."/>
            <person name="Govender N.P."/>
            <person name="Botha A."/>
            <person name="Moreno L."/>
            <person name="De Vries M."/>
            <person name="Munoz J.F."/>
            <person name="Stielow J.B."/>
        </authorList>
    </citation>
    <scope>NUCLEOTIDE SEQUENCE [LARGE SCALE GENOMIC DNA]</scope>
    <source>
        <strain evidence="2 3">EI222</strain>
    </source>
</reference>
<dbReference type="EMBL" id="LGTZ01003695">
    <property type="protein sequence ID" value="OJD09453.1"/>
    <property type="molecule type" value="Genomic_DNA"/>
</dbReference>
<name>A0A1J9Q2Q5_9EURO</name>
<dbReference type="VEuPathDB" id="FungiDB:ACJ73_10301"/>
<dbReference type="AlphaFoldDB" id="A0A1J9Q2Q5"/>
<evidence type="ECO:0000313" key="3">
    <source>
        <dbReference type="Proteomes" id="UP000242791"/>
    </source>
</evidence>
<accession>A0A1J9Q2Q5</accession>
<dbReference type="OrthoDB" id="496981at2759"/>
<dbReference type="Proteomes" id="UP000242791">
    <property type="component" value="Unassembled WGS sequence"/>
</dbReference>
<protein>
    <submittedName>
        <fullName evidence="2">Uncharacterized protein</fullName>
    </submittedName>
</protein>
<evidence type="ECO:0000313" key="2">
    <source>
        <dbReference type="EMBL" id="OJD09453.1"/>
    </source>
</evidence>
<feature type="region of interest" description="Disordered" evidence="1">
    <location>
        <begin position="41"/>
        <end position="70"/>
    </location>
</feature>
<feature type="compositionally biased region" description="Polar residues" evidence="1">
    <location>
        <begin position="1"/>
        <end position="13"/>
    </location>
</feature>
<comment type="caution">
    <text evidence="2">The sequence shown here is derived from an EMBL/GenBank/DDBJ whole genome shotgun (WGS) entry which is preliminary data.</text>
</comment>
<sequence>MKPSPNNYTNIRPSPTYPGTGWRNTEYRTYTFADSVDQDDLCGRPVDGDNASIVETRESRTRRGRPAEAPSRDLQKEFYVQAMTGWENQILEFAKQEAAKKVVTAVDIEEKAGEKVVTADGAEDARVIA</sequence>
<gene>
    <name evidence="2" type="ORF">ACJ73_10301</name>
</gene>